<dbReference type="InterPro" id="IPR013328">
    <property type="entry name" value="6PGD_dom2"/>
</dbReference>
<dbReference type="InterPro" id="IPR015815">
    <property type="entry name" value="HIBADH-related"/>
</dbReference>
<keyword evidence="6" id="KW-0520">NAD</keyword>
<dbReference type="InterPro" id="IPR029154">
    <property type="entry name" value="HIBADH-like_NADP-bd"/>
</dbReference>
<evidence type="ECO:0000256" key="1">
    <source>
        <dbReference type="ARBA" id="ARBA00005109"/>
    </source>
</evidence>
<evidence type="ECO:0000256" key="3">
    <source>
        <dbReference type="ARBA" id="ARBA00012991"/>
    </source>
</evidence>
<evidence type="ECO:0000256" key="5">
    <source>
        <dbReference type="ARBA" id="ARBA00023002"/>
    </source>
</evidence>
<dbReference type="FunFam" id="1.10.1040.10:FF:000006">
    <property type="entry name" value="3-hydroxyisobutyrate dehydrogenase"/>
    <property type="match status" value="1"/>
</dbReference>
<dbReference type="AlphaFoldDB" id="A0A4Q4M9A6"/>
<dbReference type="OrthoDB" id="21615at2759"/>
<dbReference type="GO" id="GO:0008442">
    <property type="term" value="F:3-hydroxyisobutyrate dehydrogenase activity"/>
    <property type="evidence" value="ECO:0007669"/>
    <property type="project" value="UniProtKB-EC"/>
</dbReference>
<dbReference type="InterPro" id="IPR002204">
    <property type="entry name" value="3-OH-isobutyrate_DH-rel_CS"/>
</dbReference>
<comment type="pathway">
    <text evidence="1">Amino-acid degradation; L-valine degradation.</text>
</comment>
<dbReference type="GO" id="GO:0006574">
    <property type="term" value="P:L-valine catabolic process"/>
    <property type="evidence" value="ECO:0007669"/>
    <property type="project" value="TreeGrafter"/>
</dbReference>
<dbReference type="GO" id="GO:0051287">
    <property type="term" value="F:NAD binding"/>
    <property type="evidence" value="ECO:0007669"/>
    <property type="project" value="InterPro"/>
</dbReference>
<dbReference type="GO" id="GO:0050661">
    <property type="term" value="F:NADP binding"/>
    <property type="evidence" value="ECO:0007669"/>
    <property type="project" value="InterPro"/>
</dbReference>
<keyword evidence="5" id="KW-0560">Oxidoreductase</keyword>
<feature type="domain" description="3-hydroxyisobutyrate dehydrogenase-like NAD-binding" evidence="10">
    <location>
        <begin position="190"/>
        <end position="316"/>
    </location>
</feature>
<evidence type="ECO:0000256" key="2">
    <source>
        <dbReference type="ARBA" id="ARBA00006013"/>
    </source>
</evidence>
<dbReference type="Proteomes" id="UP000292402">
    <property type="component" value="Unassembled WGS sequence"/>
</dbReference>
<evidence type="ECO:0000256" key="7">
    <source>
        <dbReference type="ARBA" id="ARBA00049197"/>
    </source>
</evidence>
<comment type="caution">
    <text evidence="11">The sequence shown here is derived from an EMBL/GenBank/DDBJ whole genome shotgun (WGS) entry which is preliminary data.</text>
</comment>
<protein>
    <recommendedName>
        <fullName evidence="3">3-hydroxyisobutyrate dehydrogenase</fullName>
        <ecNumber evidence="3">1.1.1.31</ecNumber>
    </recommendedName>
</protein>
<comment type="catalytic activity">
    <reaction evidence="7">
        <text>3-hydroxy-2-methylpropanoate + NAD(+) = 2-methyl-3-oxopropanoate + NADH + H(+)</text>
        <dbReference type="Rhea" id="RHEA:17681"/>
        <dbReference type="ChEBI" id="CHEBI:11805"/>
        <dbReference type="ChEBI" id="CHEBI:15378"/>
        <dbReference type="ChEBI" id="CHEBI:57540"/>
        <dbReference type="ChEBI" id="CHEBI:57700"/>
        <dbReference type="ChEBI" id="CHEBI:57945"/>
        <dbReference type="EC" id="1.1.1.31"/>
    </reaction>
</comment>
<dbReference type="SUPFAM" id="SSF51735">
    <property type="entry name" value="NAD(P)-binding Rossmann-fold domains"/>
    <property type="match status" value="1"/>
</dbReference>
<comment type="similarity">
    <text evidence="2">Belongs to the HIBADH-related family. 3-hydroxyisobutyrate dehydrogenase subfamily.</text>
</comment>
<evidence type="ECO:0000313" key="11">
    <source>
        <dbReference type="EMBL" id="RYN46214.1"/>
    </source>
</evidence>
<evidence type="ECO:0000256" key="4">
    <source>
        <dbReference type="ARBA" id="ARBA00022456"/>
    </source>
</evidence>
<accession>A0A4Q4M9A6</accession>
<dbReference type="InterPro" id="IPR006115">
    <property type="entry name" value="6PGDH_NADP-bd"/>
</dbReference>
<gene>
    <name evidence="11" type="ORF">AA0114_g8466</name>
</gene>
<keyword evidence="4" id="KW-0101">Branched-chain amino acid catabolism</keyword>
<dbReference type="InterPro" id="IPR036291">
    <property type="entry name" value="NAD(P)-bd_dom_sf"/>
</dbReference>
<dbReference type="Gene3D" id="1.10.1040.10">
    <property type="entry name" value="N-(1-d-carboxylethyl)-l-norvaline Dehydrogenase, domain 2"/>
    <property type="match status" value="1"/>
</dbReference>
<dbReference type="Pfam" id="PF14833">
    <property type="entry name" value="NAD_binding_11"/>
    <property type="match status" value="1"/>
</dbReference>
<feature type="domain" description="6-phosphogluconate dehydrogenase NADP-binding" evidence="9">
    <location>
        <begin position="7"/>
        <end position="155"/>
    </location>
</feature>
<reference evidence="12" key="1">
    <citation type="journal article" date="2019" name="bioRxiv">
        <title>Genomics, evolutionary history and diagnostics of the Alternaria alternata species group including apple and Asian pear pathotypes.</title>
        <authorList>
            <person name="Armitage A.D."/>
            <person name="Cockerton H.M."/>
            <person name="Sreenivasaprasad S."/>
            <person name="Woodhall J.W."/>
            <person name="Lane C.R."/>
            <person name="Harrison R.J."/>
            <person name="Clarkson J.P."/>
        </authorList>
    </citation>
    <scope>NUCLEOTIDE SEQUENCE [LARGE SCALE GENOMIC DNA]</scope>
    <source>
        <strain evidence="12">FERA 1082</strain>
    </source>
</reference>
<dbReference type="PROSITE" id="PS00895">
    <property type="entry name" value="3_HYDROXYISOBUT_DH"/>
    <property type="match status" value="1"/>
</dbReference>
<dbReference type="PANTHER" id="PTHR22981">
    <property type="entry name" value="3-HYDROXYISOBUTYRATE DEHYDROGENASE-RELATED"/>
    <property type="match status" value="1"/>
</dbReference>
<dbReference type="EMBL" id="PDXA01000030">
    <property type="protein sequence ID" value="RYN46214.1"/>
    <property type="molecule type" value="Genomic_DNA"/>
</dbReference>
<evidence type="ECO:0000256" key="8">
    <source>
        <dbReference type="PIRSR" id="PIRSR000103-1"/>
    </source>
</evidence>
<dbReference type="Pfam" id="PF03446">
    <property type="entry name" value="NAD_binding_2"/>
    <property type="match status" value="1"/>
</dbReference>
<dbReference type="PANTHER" id="PTHR22981:SF81">
    <property type="entry name" value="DEHYDROGENASE, PUTATIVE-RELATED"/>
    <property type="match status" value="1"/>
</dbReference>
<dbReference type="EC" id="1.1.1.31" evidence="3"/>
<organism evidence="11 12">
    <name type="scientific">Alternaria tenuissima</name>
    <dbReference type="NCBI Taxonomy" id="119927"/>
    <lineage>
        <taxon>Eukaryota</taxon>
        <taxon>Fungi</taxon>
        <taxon>Dikarya</taxon>
        <taxon>Ascomycota</taxon>
        <taxon>Pezizomycotina</taxon>
        <taxon>Dothideomycetes</taxon>
        <taxon>Pleosporomycetidae</taxon>
        <taxon>Pleosporales</taxon>
        <taxon>Pleosporineae</taxon>
        <taxon>Pleosporaceae</taxon>
        <taxon>Alternaria</taxon>
        <taxon>Alternaria sect. Alternaria</taxon>
        <taxon>Alternaria alternata complex</taxon>
    </lineage>
</organism>
<dbReference type="PIRSF" id="PIRSF000103">
    <property type="entry name" value="HIBADH"/>
    <property type="match status" value="1"/>
</dbReference>
<name>A0A4Q4M9A6_9PLEO</name>
<dbReference type="GO" id="GO:0005739">
    <property type="term" value="C:mitochondrion"/>
    <property type="evidence" value="ECO:0007669"/>
    <property type="project" value="TreeGrafter"/>
</dbReference>
<dbReference type="SUPFAM" id="SSF48179">
    <property type="entry name" value="6-phosphogluconate dehydrogenase C-terminal domain-like"/>
    <property type="match status" value="1"/>
</dbReference>
<dbReference type="Gene3D" id="3.40.50.720">
    <property type="entry name" value="NAD(P)-binding Rossmann-like Domain"/>
    <property type="match status" value="1"/>
</dbReference>
<proteinExistence type="inferred from homology"/>
<evidence type="ECO:0000256" key="6">
    <source>
        <dbReference type="ARBA" id="ARBA00023027"/>
    </source>
</evidence>
<evidence type="ECO:0000259" key="9">
    <source>
        <dbReference type="Pfam" id="PF03446"/>
    </source>
</evidence>
<sequence>MALADNYAFIGLGAMGYAMAANIRKKIDQSSTLYVNDINASACSRFNDEYSSYGPIQIVATAREAAENAKVLISIVPGGADVKKVYLDENDGVIAAKKDEERIMLECSTIDVNTTKEVGQKLRETGTGTYIDAPVSGGVPAAEAGTLAMLIGHPEPAQTPTSLSSSDTRLQMTLSMLGPKSKAFYLDTLGAGLTAKICNNYLSGTVLLATAEALAIGVSHGLDPAALYSVIKNSTGQSWMCDHVMPIPNVQTEYWVPSNSGYRPGFKTQMMLKDLGLGIESANQVGIRPSMAEKALEVWEGAAKDERCIDRDGSSIYLHVGGVLPKGHEDKAKKQENGSWEFAD</sequence>
<evidence type="ECO:0000313" key="12">
    <source>
        <dbReference type="Proteomes" id="UP000292402"/>
    </source>
</evidence>
<evidence type="ECO:0000259" key="10">
    <source>
        <dbReference type="Pfam" id="PF14833"/>
    </source>
</evidence>
<dbReference type="InterPro" id="IPR008927">
    <property type="entry name" value="6-PGluconate_DH-like_C_sf"/>
</dbReference>
<feature type="active site" evidence="8">
    <location>
        <position position="196"/>
    </location>
</feature>